<dbReference type="NCBIfam" id="TIGR01414">
    <property type="entry name" value="autotrans_barl"/>
    <property type="match status" value="1"/>
</dbReference>
<feature type="signal peptide" evidence="1">
    <location>
        <begin position="1"/>
        <end position="30"/>
    </location>
</feature>
<sequence>MNREFPFCKKNIVRLVYGACMTMNLTGAYAACTSSPSANYAGTCVVASGATFTVPSGITVSATASNASSILLNSGVTAVSISNAGTLSSSRSNGVLVSGVLSGALSNSGTITAATNGIEVTGSGARVTGGIANTGGITVTASSGGNFAAGIQVASGSIVAGGVNNTGTIASTGGGPSTGITITNSVLNGSLVNAAGGTITAQYDLDVTNGSTINGNIVNAGLLKGDLTTGIGIYISTVNGTVENTGTINSRDGIVVNNSTLTGSIVNSGTISYDSDFTNINLSAVTVGSILNTGTLFGINDVYNIYAASSHIDTIVNAGSITGGSGSAGIDIDSGSTIGSIANTSTGMVNTSNGIYVGDSTVTGNITNAGIIAGTGGSGIQVSGSTLYGLVNTGSISNANGIMLDSTAIGGDVVNQGSITGSAEGLLFDSGTTVAGSLANSGTIVGMGTAGIAIQNATLAGELSNSGSITGQTAILIGGSGGTTSVGTLNNAASGTIAGTTAGIQVNEATLGSVDNAGTISGAQYGIHVQDNAVTGPITNGASGVISSANGYGLDVTDSTVNGSIKNAGAITGGYAGVAVDASKVNGDIVNTGVIAGGTTGLALTHSTLGGRIDNSGTISGNTAIDLSNAGSVITVDNTGVLSGSVSLGNGTLNLNGSSAQVTGAVDGTDGSVVNVNGNFTTSSTFDVGTYDIASGAILVDLNDITATRGVNNAGTLVVNAAHPVTITGDYTQAATGVYAIQANSPILYSTLTVTGTATFAPNAAISVNIAQAASLALGSVLTGVVKAGTLDASTFNVSDNSILFNFQGVVDGGNVDLKVVLAQTVYQQTFANQNFAGSGAAHTFDYLIANGAAGEMGGAITALGKLSTSQQVSAAVKQTLPALDGTVAQSVTTTLNQVSRVVQARQEEAPGLLAGDSYLSDKHMWVRPFGSWAKQNADNGASGFTSNTSGIVMGADADVSPHDRIGAAFAYAHVHASADDSDAPQSAATDTYQGILYGSHSLDAVTDIHWQANGGYNSTDARRTITFTGTNQTATSSFGGWNAHAGVGLGRLFAMSSAVSFMPSARIDYTTVKNSSYEESGAGALSLNVNSQRAQELVFGADAKVSYASTDTFSVTATAGIGYDALAKNALIVSSFSGGGPAFSTEGVSPSHMLGRGGAGFTYHTKAGWEVTGRYDAEVRSKYTNQTVSLKLRKFF</sequence>
<evidence type="ECO:0000313" key="3">
    <source>
        <dbReference type="EMBL" id="MCY0386821.1"/>
    </source>
</evidence>
<dbReference type="InterPro" id="IPR036709">
    <property type="entry name" value="Autotransporte_beta_dom_sf"/>
</dbReference>
<dbReference type="Pfam" id="PF03797">
    <property type="entry name" value="Autotransporter"/>
    <property type="match status" value="1"/>
</dbReference>
<accession>A0ABT3ZJY4</accession>
<dbReference type="RefSeq" id="WP_267846458.1">
    <property type="nucleotide sequence ID" value="NZ_JAPMXC010000001.1"/>
</dbReference>
<proteinExistence type="predicted"/>
<dbReference type="InterPro" id="IPR005546">
    <property type="entry name" value="Autotransporte_beta"/>
</dbReference>
<feature type="chain" id="PRO_5045563753" evidence="1">
    <location>
        <begin position="31"/>
        <end position="1197"/>
    </location>
</feature>
<protein>
    <submittedName>
        <fullName evidence="3">Autotransporter domain-containing protein</fullName>
    </submittedName>
</protein>
<dbReference type="EMBL" id="JAPMXC010000001">
    <property type="protein sequence ID" value="MCY0386821.1"/>
    <property type="molecule type" value="Genomic_DNA"/>
</dbReference>
<dbReference type="SMART" id="SM00869">
    <property type="entry name" value="Autotransporter"/>
    <property type="match status" value="1"/>
</dbReference>
<evidence type="ECO:0000259" key="2">
    <source>
        <dbReference type="PROSITE" id="PS51208"/>
    </source>
</evidence>
<keyword evidence="1" id="KW-0732">Signal</keyword>
<comment type="caution">
    <text evidence="3">The sequence shown here is derived from an EMBL/GenBank/DDBJ whole genome shotgun (WGS) entry which is preliminary data.</text>
</comment>
<keyword evidence="4" id="KW-1185">Reference proteome</keyword>
<gene>
    <name evidence="3" type="ORF">OVY01_06155</name>
</gene>
<dbReference type="SUPFAM" id="SSF103515">
    <property type="entry name" value="Autotransporter"/>
    <property type="match status" value="1"/>
</dbReference>
<name>A0ABT3ZJY4_9BURK</name>
<evidence type="ECO:0000256" key="1">
    <source>
        <dbReference type="SAM" id="SignalP"/>
    </source>
</evidence>
<dbReference type="Gene3D" id="2.40.128.130">
    <property type="entry name" value="Autotransporter beta-domain"/>
    <property type="match status" value="1"/>
</dbReference>
<reference evidence="3" key="1">
    <citation type="submission" date="2022-11" db="EMBL/GenBank/DDBJ databases">
        <title>Robbsia betulipollinis sp. nov., isolated from pollen of birch (Betula pendula).</title>
        <authorList>
            <person name="Shi H."/>
            <person name="Ambika Manirajan B."/>
            <person name="Ratering S."/>
            <person name="Geissler-Plaum R."/>
            <person name="Schnell S."/>
        </authorList>
    </citation>
    <scope>NUCLEOTIDE SEQUENCE</scope>
    <source>
        <strain evidence="3">Bb-Pol-6</strain>
    </source>
</reference>
<evidence type="ECO:0000313" key="4">
    <source>
        <dbReference type="Proteomes" id="UP001082899"/>
    </source>
</evidence>
<feature type="domain" description="Autotransporter" evidence="2">
    <location>
        <begin position="918"/>
        <end position="1197"/>
    </location>
</feature>
<organism evidence="3 4">
    <name type="scientific">Robbsia betulipollinis</name>
    <dbReference type="NCBI Taxonomy" id="2981849"/>
    <lineage>
        <taxon>Bacteria</taxon>
        <taxon>Pseudomonadati</taxon>
        <taxon>Pseudomonadota</taxon>
        <taxon>Betaproteobacteria</taxon>
        <taxon>Burkholderiales</taxon>
        <taxon>Burkholderiaceae</taxon>
        <taxon>Robbsia</taxon>
    </lineage>
</organism>
<dbReference type="InterPro" id="IPR006315">
    <property type="entry name" value="OM_autotransptr_brl_dom"/>
</dbReference>
<dbReference type="PROSITE" id="PS51208">
    <property type="entry name" value="AUTOTRANSPORTER"/>
    <property type="match status" value="1"/>
</dbReference>
<dbReference type="Proteomes" id="UP001082899">
    <property type="component" value="Unassembled WGS sequence"/>
</dbReference>